<feature type="transmembrane region" description="Helical" evidence="2">
    <location>
        <begin position="282"/>
        <end position="304"/>
    </location>
</feature>
<dbReference type="OrthoDB" id="191995at2759"/>
<reference evidence="3 4" key="1">
    <citation type="journal article" date="2018" name="Sci. Rep.">
        <title>Raphidocelis subcapitata (=Pseudokirchneriella subcapitata) provides an insight into genome evolution and environmental adaptations in the Sphaeropleales.</title>
        <authorList>
            <person name="Suzuki S."/>
            <person name="Yamaguchi H."/>
            <person name="Nakajima N."/>
            <person name="Kawachi M."/>
        </authorList>
    </citation>
    <scope>NUCLEOTIDE SEQUENCE [LARGE SCALE GENOMIC DNA]</scope>
    <source>
        <strain evidence="3 4">NIES-35</strain>
    </source>
</reference>
<comment type="caution">
    <text evidence="3">The sequence shown here is derived from an EMBL/GenBank/DDBJ whole genome shotgun (WGS) entry which is preliminary data.</text>
</comment>
<evidence type="ECO:0000256" key="1">
    <source>
        <dbReference type="SAM" id="MobiDB-lite"/>
    </source>
</evidence>
<accession>A0A2V0PDU8</accession>
<evidence type="ECO:0000313" key="3">
    <source>
        <dbReference type="EMBL" id="GBF95347.1"/>
    </source>
</evidence>
<gene>
    <name evidence="3" type="ORF">Rsub_07775</name>
</gene>
<feature type="region of interest" description="Disordered" evidence="1">
    <location>
        <begin position="461"/>
        <end position="497"/>
    </location>
</feature>
<name>A0A2V0PDU8_9CHLO</name>
<sequence length="510" mass="52780">MASLPLRRLIAAPHLLQDWCDGGEQEERHADWTELFFDLFVVAAVSATVHLFTADPTWRGAGRMLLYLGLFHFTWTSNTHLMTRIHMGRLAFDALRLLRHLGVLGMTLGAQDFGRHRRLFAGSYLLVRAVSLLCFAAVWAALPRARAYAALSALLHATMAALALAAAAGGAPSVAAHTALMGAVLALEAAAPAVVVAVPAANLPLHVGHIDERLGLLQIIYLGESIVAIATSPLGSDSPALQVLGAGLGAVVVWALFLSIYHLEASEHRHALRQSKLRGLAFLYLHAALGAALNTSGAGLLMALETYSGGKQGGGEHGGEYLPHVAWTLCASYGAALHLIAAVRATHYLKLPRRPRGRRRSGLGGAAARAGAARGGAAAKMLPPEAAPAAHRVRGRLWAWWAFAGLWPCVAYVLPFAANAAGTGGSLRTTGLLGCIAAHALAYVLVEAVMSHAVASEVEGAIDQGGDGGGEGGGGEGGGGEAGVEERQARCGGADDGARSVAEGFGAAMA</sequence>
<feature type="transmembrane region" description="Helical" evidence="2">
    <location>
        <begin position="180"/>
        <end position="202"/>
    </location>
</feature>
<dbReference type="EMBL" id="BDRX01000063">
    <property type="protein sequence ID" value="GBF95347.1"/>
    <property type="molecule type" value="Genomic_DNA"/>
</dbReference>
<keyword evidence="2" id="KW-0472">Membrane</keyword>
<dbReference type="AlphaFoldDB" id="A0A2V0PDU8"/>
<keyword evidence="2" id="KW-1133">Transmembrane helix</keyword>
<dbReference type="InParanoid" id="A0A2V0PDU8"/>
<evidence type="ECO:0000256" key="2">
    <source>
        <dbReference type="SAM" id="Phobius"/>
    </source>
</evidence>
<dbReference type="Pfam" id="PF06772">
    <property type="entry name" value="LtrA"/>
    <property type="match status" value="1"/>
</dbReference>
<feature type="compositionally biased region" description="Gly residues" evidence="1">
    <location>
        <begin position="463"/>
        <end position="482"/>
    </location>
</feature>
<evidence type="ECO:0008006" key="5">
    <source>
        <dbReference type="Google" id="ProtNLM"/>
    </source>
</evidence>
<feature type="transmembrane region" description="Helical" evidence="2">
    <location>
        <begin position="148"/>
        <end position="168"/>
    </location>
</feature>
<dbReference type="STRING" id="307507.A0A2V0PDU8"/>
<organism evidence="3 4">
    <name type="scientific">Raphidocelis subcapitata</name>
    <dbReference type="NCBI Taxonomy" id="307507"/>
    <lineage>
        <taxon>Eukaryota</taxon>
        <taxon>Viridiplantae</taxon>
        <taxon>Chlorophyta</taxon>
        <taxon>core chlorophytes</taxon>
        <taxon>Chlorophyceae</taxon>
        <taxon>CS clade</taxon>
        <taxon>Sphaeropleales</taxon>
        <taxon>Selenastraceae</taxon>
        <taxon>Raphidocelis</taxon>
    </lineage>
</organism>
<feature type="transmembrane region" description="Helical" evidence="2">
    <location>
        <begin position="324"/>
        <end position="349"/>
    </location>
</feature>
<protein>
    <recommendedName>
        <fullName evidence="5">Low temperature requirement A</fullName>
    </recommendedName>
</protein>
<feature type="transmembrane region" description="Helical" evidence="2">
    <location>
        <begin position="119"/>
        <end position="141"/>
    </location>
</feature>
<dbReference type="PANTHER" id="PTHR36840:SF1">
    <property type="entry name" value="BLL5714 PROTEIN"/>
    <property type="match status" value="1"/>
</dbReference>
<dbReference type="Proteomes" id="UP000247498">
    <property type="component" value="Unassembled WGS sequence"/>
</dbReference>
<keyword evidence="4" id="KW-1185">Reference proteome</keyword>
<feature type="transmembrane region" description="Helical" evidence="2">
    <location>
        <begin position="240"/>
        <end position="261"/>
    </location>
</feature>
<feature type="transmembrane region" description="Helical" evidence="2">
    <location>
        <begin position="214"/>
        <end position="234"/>
    </location>
</feature>
<feature type="transmembrane region" description="Helical" evidence="2">
    <location>
        <begin position="397"/>
        <end position="417"/>
    </location>
</feature>
<evidence type="ECO:0000313" key="4">
    <source>
        <dbReference type="Proteomes" id="UP000247498"/>
    </source>
</evidence>
<feature type="transmembrane region" description="Helical" evidence="2">
    <location>
        <begin position="429"/>
        <end position="446"/>
    </location>
</feature>
<proteinExistence type="predicted"/>
<keyword evidence="2" id="KW-0812">Transmembrane</keyword>
<dbReference type="InterPro" id="IPR010640">
    <property type="entry name" value="Low_temperature_requirement_A"/>
</dbReference>
<dbReference type="PANTHER" id="PTHR36840">
    <property type="entry name" value="BLL5714 PROTEIN"/>
    <property type="match status" value="1"/>
</dbReference>